<evidence type="ECO:0000259" key="4">
    <source>
        <dbReference type="SMART" id="SM00632"/>
    </source>
</evidence>
<dbReference type="InterPro" id="IPR017853">
    <property type="entry name" value="GH"/>
</dbReference>
<dbReference type="PANTHER" id="PTHR10357:SF209">
    <property type="entry name" value="PERIPLASMIC ALPHA-AMYLASE"/>
    <property type="match status" value="1"/>
</dbReference>
<evidence type="ECO:0000313" key="6">
    <source>
        <dbReference type="EMBL" id="RGZ94558.1"/>
    </source>
</evidence>
<dbReference type="SUPFAM" id="SSF51445">
    <property type="entry name" value="(Trans)glycosidases"/>
    <property type="match status" value="1"/>
</dbReference>
<dbReference type="GO" id="GO:0046872">
    <property type="term" value="F:metal ion binding"/>
    <property type="evidence" value="ECO:0007669"/>
    <property type="project" value="UniProtKB-KW"/>
</dbReference>
<dbReference type="InterPro" id="IPR031319">
    <property type="entry name" value="A-amylase_C"/>
</dbReference>
<keyword evidence="3" id="KW-1133">Transmembrane helix</keyword>
<comment type="cofactor">
    <cofactor evidence="1">
        <name>Ca(2+)</name>
        <dbReference type="ChEBI" id="CHEBI:29108"/>
    </cofactor>
</comment>
<feature type="transmembrane region" description="Helical" evidence="3">
    <location>
        <begin position="696"/>
        <end position="715"/>
    </location>
</feature>
<dbReference type="InterPro" id="IPR013780">
    <property type="entry name" value="Glyco_hydro_b"/>
</dbReference>
<feature type="domain" description="Glycosyl hydrolase family 13 catalytic" evidence="5">
    <location>
        <begin position="172"/>
        <end position="553"/>
    </location>
</feature>
<evidence type="ECO:0000256" key="2">
    <source>
        <dbReference type="ARBA" id="ARBA00022723"/>
    </source>
</evidence>
<keyword evidence="2" id="KW-0479">Metal-binding</keyword>
<feature type="domain" description="Alpha-amylase C-terminal" evidence="4">
    <location>
        <begin position="571"/>
        <end position="649"/>
    </location>
</feature>
<evidence type="ECO:0000256" key="1">
    <source>
        <dbReference type="ARBA" id="ARBA00001913"/>
    </source>
</evidence>
<dbReference type="AlphaFoldDB" id="A0A413Q8V4"/>
<dbReference type="SMART" id="SM00642">
    <property type="entry name" value="Aamy"/>
    <property type="match status" value="1"/>
</dbReference>
<dbReference type="Proteomes" id="UP000283721">
    <property type="component" value="Unassembled WGS sequence"/>
</dbReference>
<evidence type="ECO:0000313" key="7">
    <source>
        <dbReference type="Proteomes" id="UP000283721"/>
    </source>
</evidence>
<dbReference type="PANTHER" id="PTHR10357">
    <property type="entry name" value="ALPHA-AMYLASE FAMILY MEMBER"/>
    <property type="match status" value="1"/>
</dbReference>
<dbReference type="SUPFAM" id="SSF51011">
    <property type="entry name" value="Glycosyl hydrolase domain"/>
    <property type="match status" value="1"/>
</dbReference>
<organism evidence="6 7">
    <name type="scientific">Agathobacter rectalis</name>
    <dbReference type="NCBI Taxonomy" id="39491"/>
    <lineage>
        <taxon>Bacteria</taxon>
        <taxon>Bacillati</taxon>
        <taxon>Bacillota</taxon>
        <taxon>Clostridia</taxon>
        <taxon>Lachnospirales</taxon>
        <taxon>Lachnospiraceae</taxon>
        <taxon>Agathobacter</taxon>
    </lineage>
</organism>
<evidence type="ECO:0000259" key="5">
    <source>
        <dbReference type="SMART" id="SM00642"/>
    </source>
</evidence>
<sequence>MSYNAKTERYEYDVNGCKSGEYTYYYIVNGKDVLDAFNTNSKKVDGKDVSYFTYKTFDDLGIKASLSNSKMSYNENNVLSVEFDGADKDAIKKAEVSSITADVSALGLDTLSIEPKLMKGTISVTDKTALGTKNIPVVVTDIYGNIYKTSTQVEVTKNNSSSFDWDEAVIYMTCTDRFYDGNTSNDKAYNTTDVFDKKGSLSYHGGDFAGLEQKLDYLENLGVNTIWITPIVENSDTKTDDNGKEIPSTGYHGYWASDFTNLNPHLGTEAEFKSLINAVHARGMKLMVDVVLNHAGYGTEDHFNSILKDTNGNTVKMLRDDSNTVTGDDVYDALSKLPDFVTENEDVMNQLVEWQTDWVKKYDIDYYRVDTVKHVNSETWAAFKNALTEADAEFKMIGEYSGAGYGNTAGELGTGRMDSLLDFDYNDQAVNFVSGNVEGAESFLESRNNSINNTATLGAFLSSHDEDSLVDKLTKEKGMTEEQALNAAKVAAALQLTSKGQTVIYYGEELGQHGLNNYPIQSNRYDFDWAALESQKTDASSMYNHYKKLLAIRNDYSALLSKGTRKNIATSNDEGYSVFERAYDGNALTVALNVKDAAKTVTIPVSLAAGTEVKDLYSGATYTVGSDKAVTVTIPAAKDGGTVILAEVKKTVDPTPADPGKKDPTPAKKDGVISVTDKAAIETKKAAPKSGDDNEAATYVCLLGLAMVAITAATYRKKKACK</sequence>
<proteinExistence type="predicted"/>
<dbReference type="InterPro" id="IPR006047">
    <property type="entry name" value="GH13_cat_dom"/>
</dbReference>
<reference evidence="6 7" key="1">
    <citation type="submission" date="2018-08" db="EMBL/GenBank/DDBJ databases">
        <title>A genome reference for cultivated species of the human gut microbiota.</title>
        <authorList>
            <person name="Zou Y."/>
            <person name="Xue W."/>
            <person name="Luo G."/>
        </authorList>
    </citation>
    <scope>NUCLEOTIDE SEQUENCE [LARGE SCALE GENOMIC DNA]</scope>
    <source>
        <strain evidence="6 7">AM47-6BH</strain>
    </source>
</reference>
<dbReference type="Pfam" id="PF00128">
    <property type="entry name" value="Alpha-amylase"/>
    <property type="match status" value="2"/>
</dbReference>
<evidence type="ECO:0008006" key="8">
    <source>
        <dbReference type="Google" id="ProtNLM"/>
    </source>
</evidence>
<keyword evidence="3" id="KW-0812">Transmembrane</keyword>
<accession>A0A413Q8V4</accession>
<keyword evidence="3" id="KW-0472">Membrane</keyword>
<dbReference type="EMBL" id="QSES01000005">
    <property type="protein sequence ID" value="RGZ94558.1"/>
    <property type="molecule type" value="Genomic_DNA"/>
</dbReference>
<dbReference type="Gene3D" id="2.60.40.1180">
    <property type="entry name" value="Golgi alpha-mannosidase II"/>
    <property type="match status" value="1"/>
</dbReference>
<dbReference type="SMART" id="SM00632">
    <property type="entry name" value="Aamy_C"/>
    <property type="match status" value="1"/>
</dbReference>
<dbReference type="Gene3D" id="3.20.20.80">
    <property type="entry name" value="Glycosidases"/>
    <property type="match status" value="1"/>
</dbReference>
<gene>
    <name evidence="6" type="ORF">DW967_03545</name>
</gene>
<dbReference type="GO" id="GO:0005975">
    <property type="term" value="P:carbohydrate metabolic process"/>
    <property type="evidence" value="ECO:0007669"/>
    <property type="project" value="InterPro"/>
</dbReference>
<protein>
    <recommendedName>
        <fullName evidence="8">Alpha-amylase</fullName>
    </recommendedName>
</protein>
<name>A0A413Q8V4_9FIRM</name>
<evidence type="ECO:0000256" key="3">
    <source>
        <dbReference type="SAM" id="Phobius"/>
    </source>
</evidence>
<comment type="caution">
    <text evidence="6">The sequence shown here is derived from an EMBL/GenBank/DDBJ whole genome shotgun (WGS) entry which is preliminary data.</text>
</comment>